<organism evidence="1 2">
    <name type="scientific">Halopseudomonas pertucinogena</name>
    <dbReference type="NCBI Taxonomy" id="86175"/>
    <lineage>
        <taxon>Bacteria</taxon>
        <taxon>Pseudomonadati</taxon>
        <taxon>Pseudomonadota</taxon>
        <taxon>Gammaproteobacteria</taxon>
        <taxon>Pseudomonadales</taxon>
        <taxon>Pseudomonadaceae</taxon>
        <taxon>Halopseudomonas</taxon>
    </lineage>
</organism>
<evidence type="ECO:0000313" key="1">
    <source>
        <dbReference type="EMBL" id="GGI94443.1"/>
    </source>
</evidence>
<dbReference type="InterPro" id="IPR043147">
    <property type="entry name" value="Penicillin_amidase_A-knob"/>
</dbReference>
<comment type="caution">
    <text evidence="1">The sequence shown here is derived from an EMBL/GenBank/DDBJ whole genome shotgun (WGS) entry which is preliminary data.</text>
</comment>
<name>A0ABQ2CM98_9GAMM</name>
<dbReference type="EMBL" id="BMNN01000001">
    <property type="protein sequence ID" value="GGI94443.1"/>
    <property type="molecule type" value="Genomic_DNA"/>
</dbReference>
<dbReference type="PANTHER" id="PTHR34218:SF5">
    <property type="entry name" value="PENICILLIN ACYLASE FAMILY PROTEIN"/>
    <property type="match status" value="1"/>
</dbReference>
<accession>A0ABQ2CM98</accession>
<protein>
    <recommendedName>
        <fullName evidence="3">Penicillin amidase</fullName>
    </recommendedName>
</protein>
<evidence type="ECO:0008006" key="3">
    <source>
        <dbReference type="Google" id="ProtNLM"/>
    </source>
</evidence>
<dbReference type="SUPFAM" id="SSF56235">
    <property type="entry name" value="N-terminal nucleophile aminohydrolases (Ntn hydrolases)"/>
    <property type="match status" value="1"/>
</dbReference>
<dbReference type="Pfam" id="PF01804">
    <property type="entry name" value="Penicil_amidase"/>
    <property type="match status" value="1"/>
</dbReference>
<dbReference type="InterPro" id="IPR029055">
    <property type="entry name" value="Ntn_hydrolases_N"/>
</dbReference>
<reference evidence="2" key="1">
    <citation type="journal article" date="2019" name="Int. J. Syst. Evol. Microbiol.">
        <title>The Global Catalogue of Microorganisms (GCM) 10K type strain sequencing project: providing services to taxonomists for standard genome sequencing and annotation.</title>
        <authorList>
            <consortium name="The Broad Institute Genomics Platform"/>
            <consortium name="The Broad Institute Genome Sequencing Center for Infectious Disease"/>
            <person name="Wu L."/>
            <person name="Ma J."/>
        </authorList>
    </citation>
    <scope>NUCLEOTIDE SEQUENCE [LARGE SCALE GENOMIC DNA]</scope>
    <source>
        <strain evidence="2">JCM 11590</strain>
    </source>
</reference>
<dbReference type="Gene3D" id="1.10.1400.10">
    <property type="match status" value="1"/>
</dbReference>
<dbReference type="PANTHER" id="PTHR34218">
    <property type="entry name" value="PEPTIDASE S45 PENICILLIN AMIDASE"/>
    <property type="match status" value="1"/>
</dbReference>
<sequence length="435" mass="49403">MMTWCWPSAPKGSLLPPPVSLFWTFLTPGSDSTEAFYRYSRATSMAEFEAAAALHWSPGLNVIYADVNDNIAMWATGRLKRWPHSNNSFTLLDGANRQHDFLGYQPFAANPRVINPREGYIFSTNNPYPTGNPRRALPGYYAPAERAERLGALLAEGDQFDFARFKAMQLDDLRPQALAITEDALPLLTPDLLPHRYQETARAARELLAEWDGRFQPDSTGALIYQRWEDRLMEALFADELGEHYDHFRDTFMARKSFASLYWKPASPWWDNRRQPIMDGRQAAIEHAWINTVESLTEQLGHNPRQWTWGRVASLQHKHPLADRVPFAGRLSSEKVTISGTTGSLNNMVFNRGGEHYEVIAGPSTRRLINLADPASSLGISPMGQSGNPLDRHYDDQAQLFARGSYRAQIFDWLGIEAMPDRLTLRPRRSSQRPP</sequence>
<gene>
    <name evidence="1" type="ORF">GCM10009083_08760</name>
</gene>
<dbReference type="Gene3D" id="3.60.20.10">
    <property type="entry name" value="Glutamine Phosphoribosylpyrophosphate, subunit 1, domain 1"/>
    <property type="match status" value="1"/>
</dbReference>
<evidence type="ECO:0000313" key="2">
    <source>
        <dbReference type="Proteomes" id="UP000633263"/>
    </source>
</evidence>
<dbReference type="InterPro" id="IPR002692">
    <property type="entry name" value="S45"/>
</dbReference>
<proteinExistence type="predicted"/>
<dbReference type="RefSeq" id="WP_188635343.1">
    <property type="nucleotide sequence ID" value="NZ_BMNN01000001.1"/>
</dbReference>
<keyword evidence="2" id="KW-1185">Reference proteome</keyword>
<dbReference type="Proteomes" id="UP000633263">
    <property type="component" value="Unassembled WGS sequence"/>
</dbReference>